<dbReference type="Proteomes" id="UP001551329">
    <property type="component" value="Unassembled WGS sequence"/>
</dbReference>
<name>A0ABV3C3N3_9ACTN</name>
<dbReference type="InterPro" id="IPR027417">
    <property type="entry name" value="P-loop_NTPase"/>
</dbReference>
<dbReference type="SMART" id="SM00382">
    <property type="entry name" value="AAA"/>
    <property type="match status" value="1"/>
</dbReference>
<evidence type="ECO:0000256" key="1">
    <source>
        <dbReference type="SAM" id="MobiDB-lite"/>
    </source>
</evidence>
<evidence type="ECO:0000313" key="4">
    <source>
        <dbReference type="Proteomes" id="UP001551329"/>
    </source>
</evidence>
<organism evidence="3 4">
    <name type="scientific">Streptomyces narbonensis</name>
    <dbReference type="NCBI Taxonomy" id="67333"/>
    <lineage>
        <taxon>Bacteria</taxon>
        <taxon>Bacillati</taxon>
        <taxon>Actinomycetota</taxon>
        <taxon>Actinomycetes</taxon>
        <taxon>Kitasatosporales</taxon>
        <taxon>Streptomycetaceae</taxon>
        <taxon>Streptomyces</taxon>
    </lineage>
</organism>
<dbReference type="PANTHER" id="PTHR46844:SF1">
    <property type="entry name" value="SLR5058 PROTEIN"/>
    <property type="match status" value="1"/>
</dbReference>
<evidence type="ECO:0000313" key="3">
    <source>
        <dbReference type="EMBL" id="MEU7069098.1"/>
    </source>
</evidence>
<feature type="domain" description="NACHT" evidence="2">
    <location>
        <begin position="236"/>
        <end position="348"/>
    </location>
</feature>
<dbReference type="InterPro" id="IPR011989">
    <property type="entry name" value="ARM-like"/>
</dbReference>
<protein>
    <submittedName>
        <fullName evidence="3">NACHT domain-containing protein</fullName>
    </submittedName>
</protein>
<dbReference type="Gene3D" id="3.40.50.300">
    <property type="entry name" value="P-loop containing nucleotide triphosphate hydrolases"/>
    <property type="match status" value="1"/>
</dbReference>
<dbReference type="EMBL" id="JBEZAE010000001">
    <property type="protein sequence ID" value="MEU7069098.1"/>
    <property type="molecule type" value="Genomic_DNA"/>
</dbReference>
<sequence length="1237" mass="138328">MGRGDEARRRFAEWLREVHRAAGTPSGEELAKASVRAAAAGGGRSLSSSSVQRLLAAEFVRTPDWDAVTAFLDGCVRCAPLSRPVPEALVNGELWKDRHQQLASLLEAAKDHDRISPSGEAQDEPATAQALETYARRVRESYGRLDLEVLTPDNDQSVQPNVELREVFVVPTVRADPPTVELSRELMAKLLEGQELAADGELPPGLDLELLDSIAEEYRRRPEENVLEVLARAESRRVVLLGDPGAGKSTLAHYLALHLTGVAGAEDHDRSHDPGGRASGGHLAALAGAVPLVVELRHYAQPLWRQKTFEEFLEVLWATEGMSLPGPVLRRFLREGRVVLVFDGLDEIFDPEFRAETARRIAGFAARHERCRVVVTSRVVGYQRQTLDGAGFAHYMIQDLDTPRIHAFARRWFTNACPGQPALTEQLLSRFKDAVAHSSSVRELAGNPLLLTILAILGRRQTLPRDRHGVYQHAVTVLVARWDRDAKHLTTHLSGPVADALDVLGQEERLEMLRLLARRMQEGAGGISGNYIPERDIEDVFRQYLQLCDIPPDVARRAARAMVQQLRERNFILARFGGGAWGFVHRTFLEYLAAADIVHRYEHEREWTPQALVTEVLVPRAADTTWHEVILLLAGQLRERDTGTLVDSLIGSAPNPGPEKLALALRALAEVRKIGVLAAQSTAVVDGIIRYLEGGYDDQYEGHFTLSGTTFPTKAVTPALASFNEYWAGRDRYLTWFHVWGHFLSSRTPTQLAAALHRDMAAVIAYARFAWSPSSRIAALTVLQERWHDSSTAIEAIKSCAVRDEKVAVRIAALDALGATPTGGRQAEGVRSFLENRAARDPAPGARKEALNHLLRRHPDDRSHRFFQDRALRDRFDAVRAQAEVLVDRLAGLETKEEEKRPPYGRVRPGFAREAVAHTLPHDAEAEEDPTREIKRALAAWRAGRHEPLIDLIDSLDIRDASDTMDHDEMLGAWLREHPDDLRMLMRDVRLFSDGTPPARSRTRSGSGRVERRPSANRIWQTALSAVALVLSDEARDFLIDCAKATYTAKAIPGTPRVCEWAALLLCERWTDGPSVRTLLLDMVRNYADAFFRRTLLQQLAHDRPDDPAVREAVRRSAVADPDSDVRSFALRWVALWWPDDPAYKELFGAVAPDTVSSAPGERLIKLQALTGSGYEAEWEERFAREPDPSVRERAHLVRLLHDSPDRLAHAVFHQRLLVGFRYVLKDRARDRSRPEQ</sequence>
<keyword evidence="4" id="KW-1185">Reference proteome</keyword>
<dbReference type="PANTHER" id="PTHR46844">
    <property type="entry name" value="SLR5058 PROTEIN"/>
    <property type="match status" value="1"/>
</dbReference>
<reference evidence="3 4" key="1">
    <citation type="submission" date="2024-06" db="EMBL/GenBank/DDBJ databases">
        <title>The Natural Products Discovery Center: Release of the First 8490 Sequenced Strains for Exploring Actinobacteria Biosynthetic Diversity.</title>
        <authorList>
            <person name="Kalkreuter E."/>
            <person name="Kautsar S.A."/>
            <person name="Yang D."/>
            <person name="Bader C.D."/>
            <person name="Teijaro C.N."/>
            <person name="Fluegel L."/>
            <person name="Davis C.M."/>
            <person name="Simpson J.R."/>
            <person name="Lauterbach L."/>
            <person name="Steele A.D."/>
            <person name="Gui C."/>
            <person name="Meng S."/>
            <person name="Li G."/>
            <person name="Viehrig K."/>
            <person name="Ye F."/>
            <person name="Su P."/>
            <person name="Kiefer A.F."/>
            <person name="Nichols A."/>
            <person name="Cepeda A.J."/>
            <person name="Yan W."/>
            <person name="Fan B."/>
            <person name="Jiang Y."/>
            <person name="Adhikari A."/>
            <person name="Zheng C.-J."/>
            <person name="Schuster L."/>
            <person name="Cowan T.M."/>
            <person name="Smanski M.J."/>
            <person name="Chevrette M.G."/>
            <person name="De Carvalho L.P.S."/>
            <person name="Shen B."/>
        </authorList>
    </citation>
    <scope>NUCLEOTIDE SEQUENCE [LARGE SCALE GENOMIC DNA]</scope>
    <source>
        <strain evidence="3 4">NPDC045974</strain>
    </source>
</reference>
<dbReference type="Gene3D" id="1.25.10.10">
    <property type="entry name" value="Leucine-rich Repeat Variant"/>
    <property type="match status" value="1"/>
</dbReference>
<dbReference type="InterPro" id="IPR007111">
    <property type="entry name" value="NACHT_NTPase"/>
</dbReference>
<proteinExistence type="predicted"/>
<comment type="caution">
    <text evidence="3">The sequence shown here is derived from an EMBL/GenBank/DDBJ whole genome shotgun (WGS) entry which is preliminary data.</text>
</comment>
<dbReference type="PROSITE" id="PS50837">
    <property type="entry name" value="NACHT"/>
    <property type="match status" value="1"/>
</dbReference>
<feature type="region of interest" description="Disordered" evidence="1">
    <location>
        <begin position="994"/>
        <end position="1014"/>
    </location>
</feature>
<accession>A0ABV3C3N3</accession>
<dbReference type="RefSeq" id="WP_358467748.1">
    <property type="nucleotide sequence ID" value="NZ_JBEZAE010000001.1"/>
</dbReference>
<dbReference type="InterPro" id="IPR003593">
    <property type="entry name" value="AAA+_ATPase"/>
</dbReference>
<dbReference type="SUPFAM" id="SSF52540">
    <property type="entry name" value="P-loop containing nucleoside triphosphate hydrolases"/>
    <property type="match status" value="1"/>
</dbReference>
<gene>
    <name evidence="3" type="ORF">AB0A88_02945</name>
</gene>
<dbReference type="Pfam" id="PF05729">
    <property type="entry name" value="NACHT"/>
    <property type="match status" value="1"/>
</dbReference>
<evidence type="ECO:0000259" key="2">
    <source>
        <dbReference type="PROSITE" id="PS50837"/>
    </source>
</evidence>